<evidence type="ECO:0000256" key="6">
    <source>
        <dbReference type="SAM" id="Phobius"/>
    </source>
</evidence>
<dbReference type="EMBL" id="DRIG01000051">
    <property type="protein sequence ID" value="HEC78431.1"/>
    <property type="molecule type" value="Genomic_DNA"/>
</dbReference>
<feature type="transmembrane region" description="Helical" evidence="6">
    <location>
        <begin position="12"/>
        <end position="30"/>
    </location>
</feature>
<feature type="transmembrane region" description="Helical" evidence="6">
    <location>
        <begin position="50"/>
        <end position="68"/>
    </location>
</feature>
<dbReference type="AlphaFoldDB" id="A0A9C9K000"/>
<comment type="subcellular location">
    <subcellularLocation>
        <location evidence="1">Cell membrane</location>
        <topology evidence="1">Multi-pass membrane protein</topology>
    </subcellularLocation>
</comment>
<evidence type="ECO:0000256" key="4">
    <source>
        <dbReference type="ARBA" id="ARBA00022989"/>
    </source>
</evidence>
<dbReference type="Pfam" id="PF03739">
    <property type="entry name" value="LptF_LptG"/>
    <property type="match status" value="1"/>
</dbReference>
<feature type="non-terminal residue" evidence="7">
    <location>
        <position position="70"/>
    </location>
</feature>
<keyword evidence="3 6" id="KW-0812">Transmembrane</keyword>
<keyword evidence="2" id="KW-1003">Cell membrane</keyword>
<organism evidence="7 8">
    <name type="scientific">candidate division WOR-3 bacterium</name>
    <dbReference type="NCBI Taxonomy" id="2052148"/>
    <lineage>
        <taxon>Bacteria</taxon>
        <taxon>Bacteria division WOR-3</taxon>
    </lineage>
</organism>
<evidence type="ECO:0000256" key="3">
    <source>
        <dbReference type="ARBA" id="ARBA00022692"/>
    </source>
</evidence>
<dbReference type="InterPro" id="IPR005495">
    <property type="entry name" value="LptG/LptF_permease"/>
</dbReference>
<evidence type="ECO:0000313" key="7">
    <source>
        <dbReference type="EMBL" id="HEC78431.1"/>
    </source>
</evidence>
<gene>
    <name evidence="7" type="ORF">ENI34_04725</name>
</gene>
<evidence type="ECO:0000313" key="8">
    <source>
        <dbReference type="Proteomes" id="UP000885826"/>
    </source>
</evidence>
<keyword evidence="5 6" id="KW-0472">Membrane</keyword>
<name>A0A9C9K000_UNCW3</name>
<keyword evidence="4 6" id="KW-1133">Transmembrane helix</keyword>
<proteinExistence type="predicted"/>
<reference evidence="7" key="1">
    <citation type="journal article" date="2020" name="mSystems">
        <title>Genome- and Community-Level Interaction Insights into Carbon Utilization and Element Cycling Functions of Hydrothermarchaeota in Hydrothermal Sediment.</title>
        <authorList>
            <person name="Zhou Z."/>
            <person name="Liu Y."/>
            <person name="Xu W."/>
            <person name="Pan J."/>
            <person name="Luo Z.H."/>
            <person name="Li M."/>
        </authorList>
    </citation>
    <scope>NUCLEOTIDE SEQUENCE</scope>
    <source>
        <strain evidence="7">HyVt-388</strain>
    </source>
</reference>
<sequence>MKVLYKYILKNFLRYLILCLGVLVFIYIIINLFDNLGKYLAKNARLMDIFIYYLYLTPSYIVLLIPVASI</sequence>
<comment type="caution">
    <text evidence="7">The sequence shown here is derived from an EMBL/GenBank/DDBJ whole genome shotgun (WGS) entry which is preliminary data.</text>
</comment>
<evidence type="ECO:0000256" key="5">
    <source>
        <dbReference type="ARBA" id="ARBA00023136"/>
    </source>
</evidence>
<protein>
    <submittedName>
        <fullName evidence="7">LptF/LptG family permease</fullName>
    </submittedName>
</protein>
<evidence type="ECO:0000256" key="1">
    <source>
        <dbReference type="ARBA" id="ARBA00004651"/>
    </source>
</evidence>
<dbReference type="Proteomes" id="UP000885826">
    <property type="component" value="Unassembled WGS sequence"/>
</dbReference>
<evidence type="ECO:0000256" key="2">
    <source>
        <dbReference type="ARBA" id="ARBA00022475"/>
    </source>
</evidence>
<dbReference type="GO" id="GO:0005886">
    <property type="term" value="C:plasma membrane"/>
    <property type="evidence" value="ECO:0007669"/>
    <property type="project" value="UniProtKB-SubCell"/>
</dbReference>
<accession>A0A9C9K000</accession>